<dbReference type="EMBL" id="WHJC01000027">
    <property type="protein sequence ID" value="MPQ42898.1"/>
    <property type="molecule type" value="Genomic_DNA"/>
</dbReference>
<comment type="caution">
    <text evidence="1">The sequence shown here is derived from an EMBL/GenBank/DDBJ whole genome shotgun (WGS) entry which is preliminary data.</text>
</comment>
<evidence type="ECO:0000313" key="1">
    <source>
        <dbReference type="EMBL" id="MPQ42898.1"/>
    </source>
</evidence>
<dbReference type="Proteomes" id="UP000430345">
    <property type="component" value="Unassembled WGS sequence"/>
</dbReference>
<evidence type="ECO:0000313" key="2">
    <source>
        <dbReference type="Proteomes" id="UP000430345"/>
    </source>
</evidence>
<dbReference type="InterPro" id="IPR013372">
    <property type="entry name" value="Eut_put"/>
</dbReference>
<proteinExistence type="predicted"/>
<sequence length="226" mass="26185">MDYDKLVELIVQEVYKKIKSDSKTIIDIEKKKNLVLLWEDDIDKLNSLSKEFNVMNYKEDIKDCDALVISNLNLTGLSNLALGTSVSQEESFILKMIMQGKKIFLMKDGIEYRRYKQTAPKVLYNKYINYEEELRTFGVQVIDKICDITLDDEGVYLETEIIEKSIEVEVIDNKTIDLVGKKLISEGDLRKPHINGKTTLLVDNKSIITPLAKDYIRINRLKIKRV</sequence>
<dbReference type="AlphaFoldDB" id="A0A6I1MKD5"/>
<protein>
    <submittedName>
        <fullName evidence="1">Ethanolamine utilization protein</fullName>
    </submittedName>
</protein>
<organism evidence="1 2">
    <name type="scientific">Clostridium tarantellae</name>
    <dbReference type="NCBI Taxonomy" id="39493"/>
    <lineage>
        <taxon>Bacteria</taxon>
        <taxon>Bacillati</taxon>
        <taxon>Bacillota</taxon>
        <taxon>Clostridia</taxon>
        <taxon>Eubacteriales</taxon>
        <taxon>Clostridiaceae</taxon>
        <taxon>Clostridium</taxon>
    </lineage>
</organism>
<accession>A0A6I1MKD5</accession>
<gene>
    <name evidence="1" type="ORF">GBZ86_03900</name>
</gene>
<reference evidence="1 2" key="1">
    <citation type="submission" date="2019-10" db="EMBL/GenBank/DDBJ databases">
        <title>The Genome Sequence of Clostridium tarantellae Isolated from Fish Brain.</title>
        <authorList>
            <person name="Bano L."/>
            <person name="Kiel M."/>
            <person name="Sales G."/>
            <person name="Doxey A.C."/>
            <person name="Mansfield M.J."/>
            <person name="Schiavone M."/>
            <person name="Rossetto O."/>
            <person name="Pirazzini M."/>
            <person name="Dobrindt U."/>
            <person name="Montecucco C."/>
        </authorList>
    </citation>
    <scope>NUCLEOTIDE SEQUENCE [LARGE SCALE GENOMIC DNA]</scope>
    <source>
        <strain evidence="1 2">DSM 3997</strain>
    </source>
</reference>
<dbReference type="NCBIfam" id="TIGR02536">
    <property type="entry name" value="eut_hyp"/>
    <property type="match status" value="1"/>
</dbReference>
<dbReference type="PIRSF" id="PIRSF034981">
    <property type="entry name" value="Eut_put"/>
    <property type="match status" value="1"/>
</dbReference>
<dbReference type="OrthoDB" id="6197337at2"/>
<name>A0A6I1MKD5_9CLOT</name>
<dbReference type="RefSeq" id="WP_152887937.1">
    <property type="nucleotide sequence ID" value="NZ_WHJC01000027.1"/>
</dbReference>
<keyword evidence="2" id="KW-1185">Reference proteome</keyword>